<comment type="caution">
    <text evidence="1">The sequence shown here is derived from an EMBL/GenBank/DDBJ whole genome shotgun (WGS) entry which is preliminary data.</text>
</comment>
<evidence type="ECO:0000313" key="1">
    <source>
        <dbReference type="EMBL" id="OMJ88731.1"/>
    </source>
</evidence>
<accession>A0A1R2CIA8</accession>
<organism evidence="1 2">
    <name type="scientific">Stentor coeruleus</name>
    <dbReference type="NCBI Taxonomy" id="5963"/>
    <lineage>
        <taxon>Eukaryota</taxon>
        <taxon>Sar</taxon>
        <taxon>Alveolata</taxon>
        <taxon>Ciliophora</taxon>
        <taxon>Postciliodesmatophora</taxon>
        <taxon>Heterotrichea</taxon>
        <taxon>Heterotrichida</taxon>
        <taxon>Stentoridae</taxon>
        <taxon>Stentor</taxon>
    </lineage>
</organism>
<name>A0A1R2CIA8_9CILI</name>
<keyword evidence="2" id="KW-1185">Reference proteome</keyword>
<dbReference type="EMBL" id="MPUH01000143">
    <property type="protein sequence ID" value="OMJ88731.1"/>
    <property type="molecule type" value="Genomic_DNA"/>
</dbReference>
<sequence>MGCVPSRKNDTERVKIITPSITPFYLNAIYQKILDSSENEVDFDIKCRKFKIPDPEEKIFRINLKSLYDIGIFGSVEHANEMEIILNDYKDFISSQSFFYSNVHFVCMPDFCLEKGLIVLTTTLMANQLRVTFDNVCPYLKIVGLKENHNELINSWNDFAQMLEKIYGKYKKIKFYHTLMVKTSAIIRKYENFTEKNAKKRIKYLKLLRSLVAKYFKSIKETKQRIIMFIDFFIVNKEKIEQIGQVAESKKLLSCEKIVHGSILDATDQNLTQNNN</sequence>
<protein>
    <submittedName>
        <fullName evidence="1">Uncharacterized protein</fullName>
    </submittedName>
</protein>
<dbReference type="AlphaFoldDB" id="A0A1R2CIA8"/>
<evidence type="ECO:0000313" key="2">
    <source>
        <dbReference type="Proteomes" id="UP000187209"/>
    </source>
</evidence>
<gene>
    <name evidence="1" type="ORF">SteCoe_9275</name>
</gene>
<dbReference type="Proteomes" id="UP000187209">
    <property type="component" value="Unassembled WGS sequence"/>
</dbReference>
<reference evidence="1 2" key="1">
    <citation type="submission" date="2016-11" db="EMBL/GenBank/DDBJ databases">
        <title>The macronuclear genome of Stentor coeruleus: a giant cell with tiny introns.</title>
        <authorList>
            <person name="Slabodnick M."/>
            <person name="Ruby J.G."/>
            <person name="Reiff S.B."/>
            <person name="Swart E.C."/>
            <person name="Gosai S."/>
            <person name="Prabakaran S."/>
            <person name="Witkowska E."/>
            <person name="Larue G.E."/>
            <person name="Fisher S."/>
            <person name="Freeman R.M."/>
            <person name="Gunawardena J."/>
            <person name="Chu W."/>
            <person name="Stover N.A."/>
            <person name="Gregory B.D."/>
            <person name="Nowacki M."/>
            <person name="Derisi J."/>
            <person name="Roy S.W."/>
            <person name="Marshall W.F."/>
            <person name="Sood P."/>
        </authorList>
    </citation>
    <scope>NUCLEOTIDE SEQUENCE [LARGE SCALE GENOMIC DNA]</scope>
    <source>
        <strain evidence="1">WM001</strain>
    </source>
</reference>
<proteinExistence type="predicted"/>